<dbReference type="PANTHER" id="PTHR34504">
    <property type="entry name" value="ANTITOXIN HICB"/>
    <property type="match status" value="1"/>
</dbReference>
<name>A0A7G9YEI4_9EURY</name>
<protein>
    <recommendedName>
        <fullName evidence="1">HicB-like antitoxin of toxin-antitoxin system domain-containing protein</fullName>
    </recommendedName>
</protein>
<dbReference type="InterPro" id="IPR051404">
    <property type="entry name" value="TA_system_antitoxin"/>
</dbReference>
<sequence length="67" mass="7365">MKYKVVITEGEDGWYVVECPSIPGCVSQGKTVEEALENIKDAMYGCLEVLNEQIEIKGGARIMEVAV</sequence>
<dbReference type="PANTHER" id="PTHR34504:SF4">
    <property type="entry name" value="ANTITOXIN HICB"/>
    <property type="match status" value="1"/>
</dbReference>
<gene>
    <name evidence="2" type="ORF">NIBJONLA_00035</name>
</gene>
<evidence type="ECO:0000313" key="2">
    <source>
        <dbReference type="EMBL" id="QNO46418.1"/>
    </source>
</evidence>
<reference evidence="2" key="1">
    <citation type="submission" date="2020-06" db="EMBL/GenBank/DDBJ databases">
        <title>Unique genomic features of the anaerobic methanotrophic archaea.</title>
        <authorList>
            <person name="Chadwick G.L."/>
            <person name="Skennerton C.T."/>
            <person name="Laso-Perez R."/>
            <person name="Leu A.O."/>
            <person name="Speth D.R."/>
            <person name="Yu H."/>
            <person name="Morgan-Lang C."/>
            <person name="Hatzenpichler R."/>
            <person name="Goudeau D."/>
            <person name="Malmstrom R."/>
            <person name="Brazelton W.J."/>
            <person name="Woyke T."/>
            <person name="Hallam S.J."/>
            <person name="Tyson G.W."/>
            <person name="Wegener G."/>
            <person name="Boetius A."/>
            <person name="Orphan V."/>
        </authorList>
    </citation>
    <scope>NUCLEOTIDE SEQUENCE</scope>
</reference>
<dbReference type="EMBL" id="MT631189">
    <property type="protein sequence ID" value="QNO46418.1"/>
    <property type="molecule type" value="Genomic_DNA"/>
</dbReference>
<dbReference type="InterPro" id="IPR031807">
    <property type="entry name" value="HicB-like"/>
</dbReference>
<organism evidence="2">
    <name type="scientific">Candidatus Methanogaster sp. ANME-2c ERB4</name>
    <dbReference type="NCBI Taxonomy" id="2759911"/>
    <lineage>
        <taxon>Archaea</taxon>
        <taxon>Methanobacteriati</taxon>
        <taxon>Methanobacteriota</taxon>
        <taxon>Stenosarchaea group</taxon>
        <taxon>Methanomicrobia</taxon>
        <taxon>Methanosarcinales</taxon>
        <taxon>ANME-2 cluster</taxon>
        <taxon>Candidatus Methanogasteraceae</taxon>
        <taxon>Candidatus Methanogaster</taxon>
    </lineage>
</organism>
<feature type="domain" description="HicB-like antitoxin of toxin-antitoxin system" evidence="1">
    <location>
        <begin position="3"/>
        <end position="53"/>
    </location>
</feature>
<dbReference type="Pfam" id="PF15919">
    <property type="entry name" value="HicB_lk_antitox"/>
    <property type="match status" value="1"/>
</dbReference>
<proteinExistence type="predicted"/>
<dbReference type="InterPro" id="IPR035069">
    <property type="entry name" value="TTHA1013/TTHA0281-like"/>
</dbReference>
<dbReference type="Gene3D" id="3.30.160.250">
    <property type="match status" value="1"/>
</dbReference>
<evidence type="ECO:0000259" key="1">
    <source>
        <dbReference type="Pfam" id="PF15919"/>
    </source>
</evidence>
<dbReference type="AlphaFoldDB" id="A0A7G9YEI4"/>
<dbReference type="SUPFAM" id="SSF143100">
    <property type="entry name" value="TTHA1013/TTHA0281-like"/>
    <property type="match status" value="1"/>
</dbReference>
<accession>A0A7G9YEI4</accession>